<feature type="signal peptide" evidence="1">
    <location>
        <begin position="1"/>
        <end position="20"/>
    </location>
</feature>
<proteinExistence type="predicted"/>
<keyword evidence="1" id="KW-0732">Signal</keyword>
<evidence type="ECO:0000256" key="1">
    <source>
        <dbReference type="SAM" id="SignalP"/>
    </source>
</evidence>
<gene>
    <name evidence="2" type="ORF">M407DRAFT_147677</name>
</gene>
<reference evidence="3" key="2">
    <citation type="submission" date="2015-01" db="EMBL/GenBank/DDBJ databases">
        <title>Evolutionary Origins and Diversification of the Mycorrhizal Mutualists.</title>
        <authorList>
            <consortium name="DOE Joint Genome Institute"/>
            <consortium name="Mycorrhizal Genomics Consortium"/>
            <person name="Kohler A."/>
            <person name="Kuo A."/>
            <person name="Nagy L.G."/>
            <person name="Floudas D."/>
            <person name="Copeland A."/>
            <person name="Barry K.W."/>
            <person name="Cichocki N."/>
            <person name="Veneault-Fourrey C."/>
            <person name="LaButti K."/>
            <person name="Lindquist E.A."/>
            <person name="Lipzen A."/>
            <person name="Lundell T."/>
            <person name="Morin E."/>
            <person name="Murat C."/>
            <person name="Riley R."/>
            <person name="Ohm R."/>
            <person name="Sun H."/>
            <person name="Tunlid A."/>
            <person name="Henrissat B."/>
            <person name="Grigoriev I.V."/>
            <person name="Hibbett D.S."/>
            <person name="Martin F."/>
        </authorList>
    </citation>
    <scope>NUCLEOTIDE SEQUENCE [LARGE SCALE GENOMIC DNA]</scope>
    <source>
        <strain evidence="3">MUT 4182</strain>
    </source>
</reference>
<sequence>MRIFTTPIVALALAATPVLSLVVHPCPLFIPAGFPNPFAATSPAVNGTYLEAIDQIGVLIPGQGEAAFTYGSDGPLGLWGAGPTANGCPGYAFLNAVAKTSAYSVLTWGASSTTNWNAAAGGYLTKLGDTPSSEFLACKKNGSDSPYVLILKTASAIPLSLESSEGDIISSTACVPTKILVTHAPGFQF</sequence>
<reference evidence="2 3" key="1">
    <citation type="submission" date="2014-04" db="EMBL/GenBank/DDBJ databases">
        <authorList>
            <consortium name="DOE Joint Genome Institute"/>
            <person name="Kuo A."/>
            <person name="Girlanda M."/>
            <person name="Perotto S."/>
            <person name="Kohler A."/>
            <person name="Nagy L.G."/>
            <person name="Floudas D."/>
            <person name="Copeland A."/>
            <person name="Barry K.W."/>
            <person name="Cichocki N."/>
            <person name="Veneault-Fourrey C."/>
            <person name="LaButti K."/>
            <person name="Lindquist E.A."/>
            <person name="Lipzen A."/>
            <person name="Lundell T."/>
            <person name="Morin E."/>
            <person name="Murat C."/>
            <person name="Sun H."/>
            <person name="Tunlid A."/>
            <person name="Henrissat B."/>
            <person name="Grigoriev I.V."/>
            <person name="Hibbett D.S."/>
            <person name="Martin F."/>
            <person name="Nordberg H.P."/>
            <person name="Cantor M.N."/>
            <person name="Hua S.X."/>
        </authorList>
    </citation>
    <scope>NUCLEOTIDE SEQUENCE [LARGE SCALE GENOMIC DNA]</scope>
    <source>
        <strain evidence="2 3">MUT 4182</strain>
    </source>
</reference>
<dbReference type="OrthoDB" id="3277200at2759"/>
<dbReference type="AlphaFoldDB" id="A0A0C3MAL7"/>
<feature type="chain" id="PRO_5002166897" evidence="1">
    <location>
        <begin position="21"/>
        <end position="189"/>
    </location>
</feature>
<protein>
    <submittedName>
        <fullName evidence="2">Uncharacterized protein</fullName>
    </submittedName>
</protein>
<dbReference type="EMBL" id="KN822969">
    <property type="protein sequence ID" value="KIO30727.1"/>
    <property type="molecule type" value="Genomic_DNA"/>
</dbReference>
<dbReference type="Proteomes" id="UP000054248">
    <property type="component" value="Unassembled WGS sequence"/>
</dbReference>
<evidence type="ECO:0000313" key="3">
    <source>
        <dbReference type="Proteomes" id="UP000054248"/>
    </source>
</evidence>
<name>A0A0C3MAL7_9AGAM</name>
<keyword evidence="3" id="KW-1185">Reference proteome</keyword>
<dbReference type="HOGENOM" id="CLU_1385088_0_0_1"/>
<evidence type="ECO:0000313" key="2">
    <source>
        <dbReference type="EMBL" id="KIO30727.1"/>
    </source>
</evidence>
<organism evidence="2 3">
    <name type="scientific">Tulasnella calospora MUT 4182</name>
    <dbReference type="NCBI Taxonomy" id="1051891"/>
    <lineage>
        <taxon>Eukaryota</taxon>
        <taxon>Fungi</taxon>
        <taxon>Dikarya</taxon>
        <taxon>Basidiomycota</taxon>
        <taxon>Agaricomycotina</taxon>
        <taxon>Agaricomycetes</taxon>
        <taxon>Cantharellales</taxon>
        <taxon>Tulasnellaceae</taxon>
        <taxon>Tulasnella</taxon>
    </lineage>
</organism>
<accession>A0A0C3MAL7</accession>